<dbReference type="AlphaFoldDB" id="A0A067SW07"/>
<dbReference type="GO" id="GO:0016740">
    <property type="term" value="F:transferase activity"/>
    <property type="evidence" value="ECO:0007669"/>
    <property type="project" value="UniProtKB-KW"/>
</dbReference>
<dbReference type="Gene3D" id="3.40.50.11350">
    <property type="match status" value="1"/>
</dbReference>
<name>A0A067SW07_GALM3</name>
<protein>
    <submittedName>
        <fullName evidence="6">Uncharacterized protein</fullName>
    </submittedName>
</protein>
<feature type="region of interest" description="Disordered" evidence="4">
    <location>
        <begin position="1"/>
        <end position="21"/>
    </location>
</feature>
<dbReference type="Pfam" id="PF10250">
    <property type="entry name" value="O-FucT"/>
    <property type="match status" value="1"/>
</dbReference>
<evidence type="ECO:0000256" key="3">
    <source>
        <dbReference type="ARBA" id="ARBA00023277"/>
    </source>
</evidence>
<dbReference type="OrthoDB" id="423313at2759"/>
<dbReference type="GO" id="GO:0006004">
    <property type="term" value="P:fucose metabolic process"/>
    <property type="evidence" value="ECO:0007669"/>
    <property type="project" value="UniProtKB-KW"/>
</dbReference>
<keyword evidence="2" id="KW-0294">Fucose metabolism</keyword>
<dbReference type="CDD" id="cd11296">
    <property type="entry name" value="O-FucT_like"/>
    <property type="match status" value="1"/>
</dbReference>
<evidence type="ECO:0000256" key="5">
    <source>
        <dbReference type="SAM" id="Phobius"/>
    </source>
</evidence>
<keyword evidence="7" id="KW-1185">Reference proteome</keyword>
<keyword evidence="3" id="KW-0119">Carbohydrate metabolism</keyword>
<evidence type="ECO:0000256" key="2">
    <source>
        <dbReference type="ARBA" id="ARBA00023253"/>
    </source>
</evidence>
<keyword evidence="5" id="KW-0812">Transmembrane</keyword>
<evidence type="ECO:0000256" key="4">
    <source>
        <dbReference type="SAM" id="MobiDB-lite"/>
    </source>
</evidence>
<evidence type="ECO:0000313" key="6">
    <source>
        <dbReference type="EMBL" id="KDR75120.1"/>
    </source>
</evidence>
<dbReference type="EMBL" id="KL142381">
    <property type="protein sequence ID" value="KDR75120.1"/>
    <property type="molecule type" value="Genomic_DNA"/>
</dbReference>
<dbReference type="Proteomes" id="UP000027222">
    <property type="component" value="Unassembled WGS sequence"/>
</dbReference>
<dbReference type="InterPro" id="IPR019378">
    <property type="entry name" value="GDP-Fuc_O-FucTrfase"/>
</dbReference>
<dbReference type="STRING" id="685588.A0A067SW07"/>
<organism evidence="6 7">
    <name type="scientific">Galerina marginata (strain CBS 339.88)</name>
    <dbReference type="NCBI Taxonomy" id="685588"/>
    <lineage>
        <taxon>Eukaryota</taxon>
        <taxon>Fungi</taxon>
        <taxon>Dikarya</taxon>
        <taxon>Basidiomycota</taxon>
        <taxon>Agaricomycotina</taxon>
        <taxon>Agaricomycetes</taxon>
        <taxon>Agaricomycetidae</taxon>
        <taxon>Agaricales</taxon>
        <taxon>Agaricineae</taxon>
        <taxon>Strophariaceae</taxon>
        <taxon>Galerina</taxon>
    </lineage>
</organism>
<evidence type="ECO:0000313" key="7">
    <source>
        <dbReference type="Proteomes" id="UP000027222"/>
    </source>
</evidence>
<sequence length="515" mass="59189">MEGLRSHSFKPDRRSRSWSSNSRPLIRTRLHRYQHGLISRFKAQRRPRRTLFASMLIVLALYFVFFRESLNVDVNPRVALPSLDLGVPPNAGEGLPEVVNGPPTARFRDNLKNDSSYITSWSNAGFTNQFMNYVNMIYLGTLTDRIPIIPPFAPDHHISSSAGIIPFGDIFDLDQLRQQLRLPILEWRDVKKLPSRYSTDPYSTTKVENLGCWTTRKENEGEPIRAENVVHHLGLDVSYTRVPTFTRLEPWNRDEPHVVFPKLAALIYPRDPIASPDSFPHLAPSPFGHHLPPEAHISCFDTMYYATSGSDHYEWRFSWSPVWRTVGRHLQFTQEMKDLGRQYLARVFGLEGSEEIPPFIVVHVRHGDFAFFCGGHQDCFPPLSAYQAHVDKIKRELIEKRSLPVPNVVLVSGPSQPFVSFSYVLQARPLAYVDEKSPLFWNNVKSHGWFFIDHAQEKTFERLGEWYPPLVDIVIQIYAVGFVGTEDSTFSLVGQRRVQDWNDGVTLNVNVRNGY</sequence>
<dbReference type="HOGENOM" id="CLU_032339_0_0_1"/>
<accession>A0A067SW07</accession>
<keyword evidence="5" id="KW-1133">Transmembrane helix</keyword>
<evidence type="ECO:0000256" key="1">
    <source>
        <dbReference type="ARBA" id="ARBA00022679"/>
    </source>
</evidence>
<gene>
    <name evidence="6" type="ORF">GALMADRAFT_249033</name>
</gene>
<feature type="transmembrane region" description="Helical" evidence="5">
    <location>
        <begin position="50"/>
        <end position="66"/>
    </location>
</feature>
<reference evidence="7" key="1">
    <citation type="journal article" date="2014" name="Proc. Natl. Acad. Sci. U.S.A.">
        <title>Extensive sampling of basidiomycete genomes demonstrates inadequacy of the white-rot/brown-rot paradigm for wood decay fungi.</title>
        <authorList>
            <person name="Riley R."/>
            <person name="Salamov A.A."/>
            <person name="Brown D.W."/>
            <person name="Nagy L.G."/>
            <person name="Floudas D."/>
            <person name="Held B.W."/>
            <person name="Levasseur A."/>
            <person name="Lombard V."/>
            <person name="Morin E."/>
            <person name="Otillar R."/>
            <person name="Lindquist E.A."/>
            <person name="Sun H."/>
            <person name="LaButti K.M."/>
            <person name="Schmutz J."/>
            <person name="Jabbour D."/>
            <person name="Luo H."/>
            <person name="Baker S.E."/>
            <person name="Pisabarro A.G."/>
            <person name="Walton J.D."/>
            <person name="Blanchette R.A."/>
            <person name="Henrissat B."/>
            <person name="Martin F."/>
            <person name="Cullen D."/>
            <person name="Hibbett D.S."/>
            <person name="Grigoriev I.V."/>
        </authorList>
    </citation>
    <scope>NUCLEOTIDE SEQUENCE [LARGE SCALE GENOMIC DNA]</scope>
    <source>
        <strain evidence="7">CBS 339.88</strain>
    </source>
</reference>
<keyword evidence="5" id="KW-0472">Membrane</keyword>
<keyword evidence="1" id="KW-0808">Transferase</keyword>
<proteinExistence type="predicted"/>